<keyword evidence="2" id="KW-1133">Transmembrane helix</keyword>
<reference evidence="3" key="1">
    <citation type="submission" date="2021-01" db="EMBL/GenBank/DDBJ databases">
        <title>Modified the classification status of verrucomicrobia.</title>
        <authorList>
            <person name="Feng X."/>
        </authorList>
    </citation>
    <scope>NUCLEOTIDE SEQUENCE</scope>
    <source>
        <strain evidence="3">KCTC 22041</strain>
    </source>
</reference>
<organism evidence="3 4">
    <name type="scientific">Luteolibacter pohnpeiensis</name>
    <dbReference type="NCBI Taxonomy" id="454153"/>
    <lineage>
        <taxon>Bacteria</taxon>
        <taxon>Pseudomonadati</taxon>
        <taxon>Verrucomicrobiota</taxon>
        <taxon>Verrucomicrobiia</taxon>
        <taxon>Verrucomicrobiales</taxon>
        <taxon>Verrucomicrobiaceae</taxon>
        <taxon>Luteolibacter</taxon>
    </lineage>
</organism>
<evidence type="ECO:0000313" key="4">
    <source>
        <dbReference type="Proteomes" id="UP000603141"/>
    </source>
</evidence>
<evidence type="ECO:0000256" key="2">
    <source>
        <dbReference type="SAM" id="Phobius"/>
    </source>
</evidence>
<evidence type="ECO:0000256" key="1">
    <source>
        <dbReference type="SAM" id="MobiDB-lite"/>
    </source>
</evidence>
<keyword evidence="2" id="KW-0812">Transmembrane</keyword>
<evidence type="ECO:0000313" key="3">
    <source>
        <dbReference type="EMBL" id="MBK1884795.1"/>
    </source>
</evidence>
<keyword evidence="2" id="KW-0472">Membrane</keyword>
<feature type="region of interest" description="Disordered" evidence="1">
    <location>
        <begin position="90"/>
        <end position="165"/>
    </location>
</feature>
<feature type="compositionally biased region" description="Polar residues" evidence="1">
    <location>
        <begin position="130"/>
        <end position="145"/>
    </location>
</feature>
<name>A0A934VXW2_9BACT</name>
<dbReference type="RefSeq" id="WP_200274314.1">
    <property type="nucleotide sequence ID" value="NZ_JAENIJ010000112.1"/>
</dbReference>
<protein>
    <submittedName>
        <fullName evidence="3">Uncharacterized protein</fullName>
    </submittedName>
</protein>
<accession>A0A934VXW2</accession>
<feature type="transmembrane region" description="Helical" evidence="2">
    <location>
        <begin position="51"/>
        <end position="70"/>
    </location>
</feature>
<gene>
    <name evidence="3" type="ORF">JIN85_20465</name>
</gene>
<keyword evidence="4" id="KW-1185">Reference proteome</keyword>
<dbReference type="AlphaFoldDB" id="A0A934VXW2"/>
<sequence length="165" mass="17825">MRTLPLVLALAVGAFAIVGLRGGPIHFQRERTDRNGNTIPAKYLEGRSARIVGALCLLLSLALIAADITLRVPASHQEADVAESLDEIRQHRQSEVSEILPESRQVSASDEDWTSLKDFQAKLQKEAAGKNQQAEQGSAGQPATRSESDSEGGDKPQPESEGRSR</sequence>
<feature type="compositionally biased region" description="Basic and acidic residues" evidence="1">
    <location>
        <begin position="146"/>
        <end position="165"/>
    </location>
</feature>
<dbReference type="EMBL" id="JAENIJ010000112">
    <property type="protein sequence ID" value="MBK1884795.1"/>
    <property type="molecule type" value="Genomic_DNA"/>
</dbReference>
<dbReference type="Proteomes" id="UP000603141">
    <property type="component" value="Unassembled WGS sequence"/>
</dbReference>
<feature type="compositionally biased region" description="Basic and acidic residues" evidence="1">
    <location>
        <begin position="119"/>
        <end position="128"/>
    </location>
</feature>
<proteinExistence type="predicted"/>
<comment type="caution">
    <text evidence="3">The sequence shown here is derived from an EMBL/GenBank/DDBJ whole genome shotgun (WGS) entry which is preliminary data.</text>
</comment>